<gene>
    <name evidence="1" type="ORF">PVAP13_6KG244812</name>
</gene>
<keyword evidence="2" id="KW-1185">Reference proteome</keyword>
<feature type="non-terminal residue" evidence="1">
    <location>
        <position position="110"/>
    </location>
</feature>
<dbReference type="EMBL" id="CM029047">
    <property type="protein sequence ID" value="KAG2583307.1"/>
    <property type="molecule type" value="Genomic_DNA"/>
</dbReference>
<protein>
    <submittedName>
        <fullName evidence="1">Uncharacterized protein</fullName>
    </submittedName>
</protein>
<dbReference type="Proteomes" id="UP000823388">
    <property type="component" value="Chromosome 6K"/>
</dbReference>
<proteinExistence type="predicted"/>
<sequence>MHSAVFPFIEILDLTLELMDFISFLEMNLIFMKMVDFVSLRFFIEVSLDQLEQVDASQAGGVFCSGSIGGELKFESPGTLSAKEFLEAPKEFLEVSVLVFDGLLYAATCL</sequence>
<evidence type="ECO:0000313" key="1">
    <source>
        <dbReference type="EMBL" id="KAG2583307.1"/>
    </source>
</evidence>
<evidence type="ECO:0000313" key="2">
    <source>
        <dbReference type="Proteomes" id="UP000823388"/>
    </source>
</evidence>
<organism evidence="1 2">
    <name type="scientific">Panicum virgatum</name>
    <name type="common">Blackwell switchgrass</name>
    <dbReference type="NCBI Taxonomy" id="38727"/>
    <lineage>
        <taxon>Eukaryota</taxon>
        <taxon>Viridiplantae</taxon>
        <taxon>Streptophyta</taxon>
        <taxon>Embryophyta</taxon>
        <taxon>Tracheophyta</taxon>
        <taxon>Spermatophyta</taxon>
        <taxon>Magnoliopsida</taxon>
        <taxon>Liliopsida</taxon>
        <taxon>Poales</taxon>
        <taxon>Poaceae</taxon>
        <taxon>PACMAD clade</taxon>
        <taxon>Panicoideae</taxon>
        <taxon>Panicodae</taxon>
        <taxon>Paniceae</taxon>
        <taxon>Panicinae</taxon>
        <taxon>Panicum</taxon>
        <taxon>Panicum sect. Hiantes</taxon>
    </lineage>
</organism>
<name>A0A8T0RBT1_PANVG</name>
<reference evidence="1" key="1">
    <citation type="submission" date="2020-05" db="EMBL/GenBank/DDBJ databases">
        <title>WGS assembly of Panicum virgatum.</title>
        <authorList>
            <person name="Lovell J.T."/>
            <person name="Jenkins J."/>
            <person name="Shu S."/>
            <person name="Juenger T.E."/>
            <person name="Schmutz J."/>
        </authorList>
    </citation>
    <scope>NUCLEOTIDE SEQUENCE</scope>
    <source>
        <strain evidence="1">AP13</strain>
    </source>
</reference>
<accession>A0A8T0RBT1</accession>
<dbReference type="AlphaFoldDB" id="A0A8T0RBT1"/>
<comment type="caution">
    <text evidence="1">The sequence shown here is derived from an EMBL/GenBank/DDBJ whole genome shotgun (WGS) entry which is preliminary data.</text>
</comment>